<dbReference type="AlphaFoldDB" id="A0AAV3SRU8"/>
<evidence type="ECO:0000313" key="2">
    <source>
        <dbReference type="EMBL" id="GAA0540744.1"/>
    </source>
</evidence>
<protein>
    <submittedName>
        <fullName evidence="2">Uncharacterized protein</fullName>
    </submittedName>
</protein>
<evidence type="ECO:0000256" key="1">
    <source>
        <dbReference type="SAM" id="Phobius"/>
    </source>
</evidence>
<evidence type="ECO:0000313" key="4">
    <source>
        <dbReference type="Proteomes" id="UP001501425"/>
    </source>
</evidence>
<evidence type="ECO:0000313" key="5">
    <source>
        <dbReference type="Proteomes" id="UP001567571"/>
    </source>
</evidence>
<sequence length="322" mass="36051">MTGDQSRLKPSVFPLVIIGLAAILIALTSGVSGILGLTSGQLGFAGGLLTILAPIIQFLSQPLFLSTDSRPTNGEPRDRGQRELISELDRLDSSIREWEGENQFYWTSLSDSKRSEFDPSVRSACDDLVEKLGDLAAVNKKLRINLSRDLQADSAIVTRSLPAEAIDTKGDETRVITAWKGCVAKESVSDYEWLVDCGSVFTECESEAELRTRIEQKSSRADVHFDVSEWDGVEDTWDRKWEPTLWAAKRATDRTVWEIVGDNQTLFNRQEQLISEVFTLRSELYQLLNAGDRDTWREASAAEAETHRQRVVETALVLPRLC</sequence>
<reference evidence="2" key="1">
    <citation type="journal article" date="2014" name="Int. J. Syst. Evol. Microbiol.">
        <title>Complete genome sequence of Corynebacterium casei LMG S-19264T (=DSM 44701T), isolated from a smear-ripened cheese.</title>
        <authorList>
            <consortium name="US DOE Joint Genome Institute (JGI-PGF)"/>
            <person name="Walter F."/>
            <person name="Albersmeier A."/>
            <person name="Kalinowski J."/>
            <person name="Ruckert C."/>
        </authorList>
    </citation>
    <scope>NUCLEOTIDE SEQUENCE</scope>
    <source>
        <strain evidence="2">JCM 14265</strain>
    </source>
</reference>
<feature type="transmembrane region" description="Helical" evidence="1">
    <location>
        <begin position="12"/>
        <end position="35"/>
    </location>
</feature>
<feature type="transmembrane region" description="Helical" evidence="1">
    <location>
        <begin position="41"/>
        <end position="60"/>
    </location>
</feature>
<comment type="caution">
    <text evidence="2">The sequence shown here is derived from an EMBL/GenBank/DDBJ whole genome shotgun (WGS) entry which is preliminary data.</text>
</comment>
<dbReference type="EMBL" id="BAAADQ010000006">
    <property type="protein sequence ID" value="GAA0540744.1"/>
    <property type="molecule type" value="Genomic_DNA"/>
</dbReference>
<name>A0AAV3SRU8_9EURY</name>
<organism evidence="2 4">
    <name type="scientific">Halorubrum ejinorense</name>
    <dbReference type="NCBI Taxonomy" id="425309"/>
    <lineage>
        <taxon>Archaea</taxon>
        <taxon>Methanobacteriati</taxon>
        <taxon>Methanobacteriota</taxon>
        <taxon>Stenosarchaea group</taxon>
        <taxon>Halobacteria</taxon>
        <taxon>Halobacteriales</taxon>
        <taxon>Haloferacaceae</taxon>
        <taxon>Halorubrum</taxon>
    </lineage>
</organism>
<keyword evidence="1" id="KW-1133">Transmembrane helix</keyword>
<keyword evidence="5" id="KW-1185">Reference proteome</keyword>
<keyword evidence="1" id="KW-0812">Transmembrane</keyword>
<dbReference type="Proteomes" id="UP001501425">
    <property type="component" value="Unassembled WGS sequence"/>
</dbReference>
<gene>
    <name evidence="3" type="ORF">ABNG02_14255</name>
    <name evidence="2" type="ORF">GCM10008994_14780</name>
</gene>
<accession>A0AAV3SRU8</accession>
<reference evidence="2" key="2">
    <citation type="submission" date="2023-12" db="EMBL/GenBank/DDBJ databases">
        <authorList>
            <person name="Sun Q."/>
            <person name="Inoue M."/>
        </authorList>
    </citation>
    <scope>NUCLEOTIDE SEQUENCE</scope>
    <source>
        <strain evidence="2">JCM 14265</strain>
    </source>
</reference>
<dbReference type="EMBL" id="JBEDNW010000008">
    <property type="protein sequence ID" value="MEZ3168484.1"/>
    <property type="molecule type" value="Genomic_DNA"/>
</dbReference>
<proteinExistence type="predicted"/>
<evidence type="ECO:0000313" key="3">
    <source>
        <dbReference type="EMBL" id="MEZ3168484.1"/>
    </source>
</evidence>
<dbReference type="Proteomes" id="UP001567571">
    <property type="component" value="Unassembled WGS sequence"/>
</dbReference>
<dbReference type="RefSeq" id="WP_343777938.1">
    <property type="nucleotide sequence ID" value="NZ_BAAADQ010000006.1"/>
</dbReference>
<keyword evidence="1" id="KW-0472">Membrane</keyword>
<reference evidence="3 5" key="3">
    <citation type="submission" date="2024-06" db="EMBL/GenBank/DDBJ databases">
        <title>Halorubrum miltondacostae sp. nov., a potential PHA producer isolated from an inland solar saltern in Rio Maior, Portugal.</title>
        <authorList>
            <person name="Albuquerque L."/>
            <person name="Viver T."/>
            <person name="Barroso C."/>
            <person name="Claudino R."/>
            <person name="Galvan M."/>
            <person name="Simoes G."/>
            <person name="Lobo Da Cunha A."/>
            <person name="Egas C."/>
        </authorList>
    </citation>
    <scope>NUCLEOTIDE SEQUENCE [LARGE SCALE GENOMIC DNA]</scope>
    <source>
        <strain evidence="3 5">DSM 18646</strain>
    </source>
</reference>